<dbReference type="AlphaFoldDB" id="A0A8X6HNI1"/>
<dbReference type="Proteomes" id="UP000887116">
    <property type="component" value="Unassembled WGS sequence"/>
</dbReference>
<evidence type="ECO:0000313" key="2">
    <source>
        <dbReference type="EMBL" id="GFR06499.1"/>
    </source>
</evidence>
<protein>
    <submittedName>
        <fullName evidence="2">Uncharacterized protein</fullName>
    </submittedName>
</protein>
<evidence type="ECO:0000313" key="3">
    <source>
        <dbReference type="Proteomes" id="UP000887116"/>
    </source>
</evidence>
<proteinExistence type="predicted"/>
<evidence type="ECO:0000256" key="1">
    <source>
        <dbReference type="SAM" id="MobiDB-lite"/>
    </source>
</evidence>
<dbReference type="EMBL" id="BMAO01035865">
    <property type="protein sequence ID" value="GFR06499.1"/>
    <property type="molecule type" value="Genomic_DNA"/>
</dbReference>
<sequence>MSLSCIPEEEESTRSTKVDLKDSRDNSNLKDCRDNSNLKDCRDNSNLKRKKKLQDNSNLKDCMGSSKEEPESILEAYIRKRNERLECKLKNPRVRVAPQYGFHNVL</sequence>
<feature type="compositionally biased region" description="Basic and acidic residues" evidence="1">
    <location>
        <begin position="12"/>
        <end position="35"/>
    </location>
</feature>
<organism evidence="2 3">
    <name type="scientific">Trichonephila clavata</name>
    <name type="common">Joro spider</name>
    <name type="synonym">Nephila clavata</name>
    <dbReference type="NCBI Taxonomy" id="2740835"/>
    <lineage>
        <taxon>Eukaryota</taxon>
        <taxon>Metazoa</taxon>
        <taxon>Ecdysozoa</taxon>
        <taxon>Arthropoda</taxon>
        <taxon>Chelicerata</taxon>
        <taxon>Arachnida</taxon>
        <taxon>Araneae</taxon>
        <taxon>Araneomorphae</taxon>
        <taxon>Entelegynae</taxon>
        <taxon>Araneoidea</taxon>
        <taxon>Nephilidae</taxon>
        <taxon>Trichonephila</taxon>
    </lineage>
</organism>
<name>A0A8X6HNI1_TRICU</name>
<feature type="region of interest" description="Disordered" evidence="1">
    <location>
        <begin position="1"/>
        <end position="35"/>
    </location>
</feature>
<reference evidence="2" key="1">
    <citation type="submission" date="2020-07" db="EMBL/GenBank/DDBJ databases">
        <title>Multicomponent nature underlies the extraordinary mechanical properties of spider dragline silk.</title>
        <authorList>
            <person name="Kono N."/>
            <person name="Nakamura H."/>
            <person name="Mori M."/>
            <person name="Yoshida Y."/>
            <person name="Ohtoshi R."/>
            <person name="Malay A.D."/>
            <person name="Moran D.A.P."/>
            <person name="Tomita M."/>
            <person name="Numata K."/>
            <person name="Arakawa K."/>
        </authorList>
    </citation>
    <scope>NUCLEOTIDE SEQUENCE</scope>
</reference>
<accession>A0A8X6HNI1</accession>
<keyword evidence="3" id="KW-1185">Reference proteome</keyword>
<comment type="caution">
    <text evidence="2">The sequence shown here is derived from an EMBL/GenBank/DDBJ whole genome shotgun (WGS) entry which is preliminary data.</text>
</comment>
<gene>
    <name evidence="2" type="ORF">TNCT_401561</name>
</gene>